<comment type="caution">
    <text evidence="5">The sequence shown here is derived from an EMBL/GenBank/DDBJ whole genome shotgun (WGS) entry which is preliminary data.</text>
</comment>
<evidence type="ECO:0000256" key="2">
    <source>
        <dbReference type="ARBA" id="ARBA00022801"/>
    </source>
</evidence>
<dbReference type="PANTHER" id="PTHR30231:SF4">
    <property type="entry name" value="PROTEIN NEN2"/>
    <property type="match status" value="1"/>
</dbReference>
<dbReference type="Gene3D" id="3.30.420.10">
    <property type="entry name" value="Ribonuclease H-like superfamily/Ribonuclease H"/>
    <property type="match status" value="1"/>
</dbReference>
<name>A0ABU7KV15_9ACTN</name>
<accession>A0ABU7KV15</accession>
<dbReference type="RefSeq" id="WP_330159540.1">
    <property type="nucleotide sequence ID" value="NZ_BAAAJA010000015.1"/>
</dbReference>
<dbReference type="CDD" id="cd06127">
    <property type="entry name" value="DEDDh"/>
    <property type="match status" value="1"/>
</dbReference>
<sequence>MGTLRMGALTRRRVGMRAADLEYAVLDMETTGLEPREGARIVEIAVVRVRGDGKVVEEFSTLVDPRAEVGGREFHGIGEGDTVGAPVIAQVVPRLAELLSGAVVVSHNLDFELRFLGSELVPAGLPTGQSGLCTLRALRSQIDLDRYSLPKASFRLAGDWPTGQHTALGDARACAKLLAEMIANAPGELRYNGPAPRTLAVPAAAPVRGPWGVVEPVRWKPRTASAPGGLAPLSPWRADWRPRELDALLCGGAFGATDRAIAELAAQRDTRFRERLATAAAVTGGIAATAAGGLLVRMAGSRATGSAIARRAGAARAALRGRTG</sequence>
<proteinExistence type="predicted"/>
<dbReference type="EMBL" id="JAUUCC010000048">
    <property type="protein sequence ID" value="MEE2052512.1"/>
    <property type="molecule type" value="Genomic_DNA"/>
</dbReference>
<evidence type="ECO:0000256" key="1">
    <source>
        <dbReference type="ARBA" id="ARBA00022722"/>
    </source>
</evidence>
<dbReference type="InterPro" id="IPR013520">
    <property type="entry name" value="Ribonucl_H"/>
</dbReference>
<feature type="domain" description="Exonuclease" evidence="4">
    <location>
        <begin position="22"/>
        <end position="187"/>
    </location>
</feature>
<dbReference type="GO" id="GO:0004527">
    <property type="term" value="F:exonuclease activity"/>
    <property type="evidence" value="ECO:0007669"/>
    <property type="project" value="UniProtKB-KW"/>
</dbReference>
<dbReference type="InterPro" id="IPR012337">
    <property type="entry name" value="RNaseH-like_sf"/>
</dbReference>
<keyword evidence="2" id="KW-0378">Hydrolase</keyword>
<dbReference type="SUPFAM" id="SSF53098">
    <property type="entry name" value="Ribonuclease H-like"/>
    <property type="match status" value="1"/>
</dbReference>
<organism evidence="5 6">
    <name type="scientific">Nocardiopsis tropica</name>
    <dbReference type="NCBI Taxonomy" id="109330"/>
    <lineage>
        <taxon>Bacteria</taxon>
        <taxon>Bacillati</taxon>
        <taxon>Actinomycetota</taxon>
        <taxon>Actinomycetes</taxon>
        <taxon>Streptosporangiales</taxon>
        <taxon>Nocardiopsidaceae</taxon>
        <taxon>Nocardiopsis</taxon>
    </lineage>
</organism>
<gene>
    <name evidence="5" type="ORF">Q8A49_18590</name>
</gene>
<dbReference type="InterPro" id="IPR036397">
    <property type="entry name" value="RNaseH_sf"/>
</dbReference>
<evidence type="ECO:0000256" key="3">
    <source>
        <dbReference type="ARBA" id="ARBA00022839"/>
    </source>
</evidence>
<evidence type="ECO:0000259" key="4">
    <source>
        <dbReference type="SMART" id="SM00479"/>
    </source>
</evidence>
<dbReference type="SMART" id="SM00479">
    <property type="entry name" value="EXOIII"/>
    <property type="match status" value="1"/>
</dbReference>
<protein>
    <submittedName>
        <fullName evidence="5">3'-5' exonuclease</fullName>
    </submittedName>
</protein>
<reference evidence="5 6" key="1">
    <citation type="submission" date="2023-07" db="EMBL/GenBank/DDBJ databases">
        <authorList>
            <person name="Girao M."/>
            <person name="Carvalho M.F."/>
        </authorList>
    </citation>
    <scope>NUCLEOTIDE SEQUENCE [LARGE SCALE GENOMIC DNA]</scope>
    <source>
        <strain evidence="5 6">66/93</strain>
    </source>
</reference>
<dbReference type="Proteomes" id="UP001348641">
    <property type="component" value="Unassembled WGS sequence"/>
</dbReference>
<keyword evidence="3 5" id="KW-0269">Exonuclease</keyword>
<dbReference type="Pfam" id="PF00929">
    <property type="entry name" value="RNase_T"/>
    <property type="match status" value="1"/>
</dbReference>
<dbReference type="PANTHER" id="PTHR30231">
    <property type="entry name" value="DNA POLYMERASE III SUBUNIT EPSILON"/>
    <property type="match status" value="1"/>
</dbReference>
<evidence type="ECO:0000313" key="6">
    <source>
        <dbReference type="Proteomes" id="UP001348641"/>
    </source>
</evidence>
<evidence type="ECO:0000313" key="5">
    <source>
        <dbReference type="EMBL" id="MEE2052512.1"/>
    </source>
</evidence>
<keyword evidence="1" id="KW-0540">Nuclease</keyword>